<protein>
    <recommendedName>
        <fullName evidence="3">TIGR04255 family protein</fullName>
    </recommendedName>
</protein>
<organism evidence="1 2">
    <name type="scientific">Kuenenia stuttgartiensis</name>
    <dbReference type="NCBI Taxonomy" id="174633"/>
    <lineage>
        <taxon>Bacteria</taxon>
        <taxon>Pseudomonadati</taxon>
        <taxon>Planctomycetota</taxon>
        <taxon>Candidatus Brocadiia</taxon>
        <taxon>Candidatus Brocadiales</taxon>
        <taxon>Candidatus Brocadiaceae</taxon>
        <taxon>Candidatus Kuenenia</taxon>
    </lineage>
</organism>
<accession>A0A6G7GJ05</accession>
<dbReference type="AlphaFoldDB" id="A0A6G7GJ05"/>
<dbReference type="InterPro" id="IPR026349">
    <property type="entry name" value="CHP04255"/>
</dbReference>
<reference evidence="1 2" key="1">
    <citation type="submission" date="2020-02" db="EMBL/GenBank/DDBJ databases">
        <title>Newly sequenced genome of strain CSTR1 showed variability in Candidatus Kuenenia stuttgartiensis genomes.</title>
        <authorList>
            <person name="Ding C."/>
            <person name="Adrian L."/>
        </authorList>
    </citation>
    <scope>NUCLEOTIDE SEQUENCE [LARGE SCALE GENOMIC DNA]</scope>
    <source>
        <strain evidence="1 2">CSTR1</strain>
    </source>
</reference>
<evidence type="ECO:0000313" key="2">
    <source>
        <dbReference type="Proteomes" id="UP000501926"/>
    </source>
</evidence>
<dbReference type="NCBIfam" id="TIGR04255">
    <property type="entry name" value="sporadTIGR04255"/>
    <property type="match status" value="1"/>
</dbReference>
<gene>
    <name evidence="1" type="ORF">KsCSTR_01160</name>
</gene>
<proteinExistence type="predicted"/>
<evidence type="ECO:0008006" key="3">
    <source>
        <dbReference type="Google" id="ProtNLM"/>
    </source>
</evidence>
<dbReference type="EMBL" id="CP049055">
    <property type="protein sequence ID" value="QII09495.1"/>
    <property type="molecule type" value="Genomic_DNA"/>
</dbReference>
<dbReference type="Proteomes" id="UP000501926">
    <property type="component" value="Chromosome"/>
</dbReference>
<sequence length="263" mass="30632">MFEFPKVEKPRDFQYKHNFLKSVIFQVKYPFINKVVDNIPLLKDRLGKLFKNSGEIFKSEVGFKFEEKTPILQSTKSLTQGIEFRSDDGYKILAITEDSITYTIFGASYSNFENTTKELQQFFSNILEELGIKTLNRIAIRKINIIELEILQQVKKNDIIQAVFNKPLVDSLNFIPSINYLASHISNNIYKKDTYQLNLNYGLVPNQNETSKWQFLLDIDLFSLTSDFVSSDLINEFQNINDEIFNIFNWALLDSVKSSLNQE</sequence>
<evidence type="ECO:0000313" key="1">
    <source>
        <dbReference type="EMBL" id="QII09495.1"/>
    </source>
</evidence>
<dbReference type="RefSeq" id="WP_164994316.1">
    <property type="nucleotide sequence ID" value="NZ_CP049055.1"/>
</dbReference>
<name>A0A6G7GJ05_KUEST</name>